<name>A0A7V2AU95_UNCEI</name>
<dbReference type="Pfam" id="PF00072">
    <property type="entry name" value="Response_reg"/>
    <property type="match status" value="1"/>
</dbReference>
<reference evidence="3" key="1">
    <citation type="journal article" date="2020" name="mSystems">
        <title>Genome- and Community-Level Interaction Insights into Carbon Utilization and Element Cycling Functions of Hydrothermarchaeota in Hydrothermal Sediment.</title>
        <authorList>
            <person name="Zhou Z."/>
            <person name="Liu Y."/>
            <person name="Xu W."/>
            <person name="Pan J."/>
            <person name="Luo Z.H."/>
            <person name="Li M."/>
        </authorList>
    </citation>
    <scope>NUCLEOTIDE SEQUENCE [LARGE SCALE GENOMIC DNA]</scope>
    <source>
        <strain evidence="3">SpSt-1233</strain>
    </source>
</reference>
<comment type="caution">
    <text evidence="1">Lacks conserved residue(s) required for the propagation of feature annotation.</text>
</comment>
<gene>
    <name evidence="3" type="ORF">ENO08_02840</name>
</gene>
<dbReference type="AlphaFoldDB" id="A0A7V2AU95"/>
<comment type="caution">
    <text evidence="3">The sequence shown here is derived from an EMBL/GenBank/DDBJ whole genome shotgun (WGS) entry which is preliminary data.</text>
</comment>
<dbReference type="Gene3D" id="3.40.50.2300">
    <property type="match status" value="1"/>
</dbReference>
<dbReference type="PROSITE" id="PS50110">
    <property type="entry name" value="RESPONSE_REGULATORY"/>
    <property type="match status" value="1"/>
</dbReference>
<dbReference type="SUPFAM" id="SSF52172">
    <property type="entry name" value="CheY-like"/>
    <property type="match status" value="1"/>
</dbReference>
<feature type="non-terminal residue" evidence="3">
    <location>
        <position position="49"/>
    </location>
</feature>
<dbReference type="EMBL" id="DSEC01000202">
    <property type="protein sequence ID" value="HER43375.1"/>
    <property type="molecule type" value="Genomic_DNA"/>
</dbReference>
<feature type="domain" description="Response regulatory" evidence="2">
    <location>
        <begin position="5"/>
        <end position="49"/>
    </location>
</feature>
<accession>A0A7V2AU95</accession>
<sequence length="49" mass="5468">MDNVRVLLVEDHTIVRQGLRRLLEEKGVEVVGEAEDGRKGLDAARNLTP</sequence>
<dbReference type="InterPro" id="IPR011006">
    <property type="entry name" value="CheY-like_superfamily"/>
</dbReference>
<proteinExistence type="predicted"/>
<organism evidence="3">
    <name type="scientific">Eiseniibacteriota bacterium</name>
    <dbReference type="NCBI Taxonomy" id="2212470"/>
    <lineage>
        <taxon>Bacteria</taxon>
        <taxon>Candidatus Eiseniibacteriota</taxon>
    </lineage>
</organism>
<dbReference type="GO" id="GO:0000160">
    <property type="term" value="P:phosphorelay signal transduction system"/>
    <property type="evidence" value="ECO:0007669"/>
    <property type="project" value="InterPro"/>
</dbReference>
<evidence type="ECO:0000259" key="2">
    <source>
        <dbReference type="PROSITE" id="PS50110"/>
    </source>
</evidence>
<dbReference type="InterPro" id="IPR001789">
    <property type="entry name" value="Sig_transdc_resp-reg_receiver"/>
</dbReference>
<evidence type="ECO:0000256" key="1">
    <source>
        <dbReference type="PROSITE-ProRule" id="PRU00169"/>
    </source>
</evidence>
<evidence type="ECO:0000313" key="3">
    <source>
        <dbReference type="EMBL" id="HER43375.1"/>
    </source>
</evidence>
<dbReference type="Proteomes" id="UP000886069">
    <property type="component" value="Unassembled WGS sequence"/>
</dbReference>
<protein>
    <submittedName>
        <fullName evidence="3">Response regulator</fullName>
    </submittedName>
</protein>